<evidence type="ECO:0000313" key="2">
    <source>
        <dbReference type="EMBL" id="VFK37449.1"/>
    </source>
</evidence>
<evidence type="ECO:0000256" key="1">
    <source>
        <dbReference type="SAM" id="MobiDB-lite"/>
    </source>
</evidence>
<accession>A0A450Y7D2</accession>
<proteinExistence type="predicted"/>
<dbReference type="AlphaFoldDB" id="A0A450Y7D2"/>
<sequence>MLALRARIQTGYSLRGRRFFGIFIFPKPEPKFHHHVISTEGRDPSNAPGILTKPEDSHSTSPGACLASLDARPPLSMGVSRPSLQNTTPCATSAVLYGFSIRESFFFVLANFPSNAESIDGRSPSDREYALPRSRPCLQWSAADDKNRGLPA</sequence>
<gene>
    <name evidence="2" type="ORF">BECKTC1821D_GA0114238_100182</name>
</gene>
<dbReference type="EMBL" id="CAADFS010000001">
    <property type="protein sequence ID" value="VFK37449.1"/>
    <property type="molecule type" value="Genomic_DNA"/>
</dbReference>
<name>A0A450Y7D2_9GAMM</name>
<organism evidence="2">
    <name type="scientific">Candidatus Kentrum sp. TC</name>
    <dbReference type="NCBI Taxonomy" id="2126339"/>
    <lineage>
        <taxon>Bacteria</taxon>
        <taxon>Pseudomonadati</taxon>
        <taxon>Pseudomonadota</taxon>
        <taxon>Gammaproteobacteria</taxon>
        <taxon>Candidatus Kentrum</taxon>
    </lineage>
</organism>
<protein>
    <submittedName>
        <fullName evidence="2">Uncharacterized protein</fullName>
    </submittedName>
</protein>
<reference evidence="2" key="1">
    <citation type="submission" date="2019-02" db="EMBL/GenBank/DDBJ databases">
        <authorList>
            <person name="Gruber-Vodicka R. H."/>
            <person name="Seah K. B. B."/>
        </authorList>
    </citation>
    <scope>NUCLEOTIDE SEQUENCE</scope>
    <source>
        <strain evidence="2">BECK_BZ123</strain>
    </source>
</reference>
<feature type="region of interest" description="Disordered" evidence="1">
    <location>
        <begin position="39"/>
        <end position="65"/>
    </location>
</feature>